<evidence type="ECO:0000313" key="3">
    <source>
        <dbReference type="Proteomes" id="UP001367676"/>
    </source>
</evidence>
<evidence type="ECO:0000256" key="1">
    <source>
        <dbReference type="SAM" id="MobiDB-lite"/>
    </source>
</evidence>
<proteinExistence type="predicted"/>
<dbReference type="AlphaFoldDB" id="A0AAN9TUJ6"/>
<name>A0AAN9TUJ6_9HEMI</name>
<gene>
    <name evidence="2" type="ORF">V9T40_005624</name>
</gene>
<feature type="compositionally biased region" description="Basic residues" evidence="1">
    <location>
        <begin position="66"/>
        <end position="75"/>
    </location>
</feature>
<comment type="caution">
    <text evidence="2">The sequence shown here is derived from an EMBL/GenBank/DDBJ whole genome shotgun (WGS) entry which is preliminary data.</text>
</comment>
<keyword evidence="3" id="KW-1185">Reference proteome</keyword>
<dbReference type="EMBL" id="JBBCAQ010000003">
    <property type="protein sequence ID" value="KAK7604438.1"/>
    <property type="molecule type" value="Genomic_DNA"/>
</dbReference>
<sequence>MDSVCIGFWIFYDGMLVKGDRKDKHKRPKAKLLAKTLKNATDVDASTFDKERREWRTDTYAFPLKRKKKKRKRKKDPPAIHTPPPFLRSLPKALRSRNHPAPFYSTLRVSNHAPSPPLFSLPTPHGVRPYKCEQFFMYADEKRIVVQSISLEVRGVEIQKHKHKQSISDEMNSL</sequence>
<protein>
    <submittedName>
        <fullName evidence="2">Uncharacterized protein</fullName>
    </submittedName>
</protein>
<dbReference type="Proteomes" id="UP001367676">
    <property type="component" value="Unassembled WGS sequence"/>
</dbReference>
<reference evidence="2 3" key="1">
    <citation type="submission" date="2024-03" db="EMBL/GenBank/DDBJ databases">
        <title>Adaptation during the transition from Ophiocordyceps entomopathogen to insect associate is accompanied by gene loss and intensified selection.</title>
        <authorList>
            <person name="Ward C.M."/>
            <person name="Onetto C.A."/>
            <person name="Borneman A.R."/>
        </authorList>
    </citation>
    <scope>NUCLEOTIDE SEQUENCE [LARGE SCALE GENOMIC DNA]</scope>
    <source>
        <strain evidence="2">AWRI1</strain>
        <tissue evidence="2">Single Adult Female</tissue>
    </source>
</reference>
<evidence type="ECO:0000313" key="2">
    <source>
        <dbReference type="EMBL" id="KAK7604438.1"/>
    </source>
</evidence>
<organism evidence="2 3">
    <name type="scientific">Parthenolecanium corni</name>
    <dbReference type="NCBI Taxonomy" id="536013"/>
    <lineage>
        <taxon>Eukaryota</taxon>
        <taxon>Metazoa</taxon>
        <taxon>Ecdysozoa</taxon>
        <taxon>Arthropoda</taxon>
        <taxon>Hexapoda</taxon>
        <taxon>Insecta</taxon>
        <taxon>Pterygota</taxon>
        <taxon>Neoptera</taxon>
        <taxon>Paraneoptera</taxon>
        <taxon>Hemiptera</taxon>
        <taxon>Sternorrhyncha</taxon>
        <taxon>Coccoidea</taxon>
        <taxon>Coccidae</taxon>
        <taxon>Parthenolecanium</taxon>
    </lineage>
</organism>
<feature type="region of interest" description="Disordered" evidence="1">
    <location>
        <begin position="66"/>
        <end position="91"/>
    </location>
</feature>
<accession>A0AAN9TUJ6</accession>